<gene>
    <name evidence="3" type="ORF">DCW74_16460</name>
</gene>
<protein>
    <recommendedName>
        <fullName evidence="5">Helicase ATP-binding domain-containing protein</fullName>
    </recommendedName>
</protein>
<dbReference type="InterPro" id="IPR014001">
    <property type="entry name" value="Helicase_ATP-bd"/>
</dbReference>
<dbReference type="EMBL" id="DNAN01000578">
    <property type="protein sequence ID" value="HAW77315.1"/>
    <property type="molecule type" value="Genomic_DNA"/>
</dbReference>
<dbReference type="SMART" id="SM00490">
    <property type="entry name" value="HELICc"/>
    <property type="match status" value="1"/>
</dbReference>
<evidence type="ECO:0008006" key="5">
    <source>
        <dbReference type="Google" id="ProtNLM"/>
    </source>
</evidence>
<dbReference type="InterPro" id="IPR001650">
    <property type="entry name" value="Helicase_C-like"/>
</dbReference>
<dbReference type="SMART" id="SM00487">
    <property type="entry name" value="DEXDc"/>
    <property type="match status" value="1"/>
</dbReference>
<evidence type="ECO:0000259" key="2">
    <source>
        <dbReference type="PROSITE" id="PS51194"/>
    </source>
</evidence>
<accession>A0A350P7P8</accession>
<sequence>MWDNAPWTPRAWQREALPLAIASLKSGKKPVIAAIMGAGKSVLIAELVYQALKKLHPDYKIVIVAPRQNLIRQLSKTIAVRCGADNVGCYYTHAKELDRPIIVTTFVSAPVIARKIKVSLLVGDEVHGTEAANFKGSYEFLNPACAIGFTATPYRSDENETLSLWDEVIYRYTAGDALQDKVIVPWQLVHWNGKGSSNTDVICMNLIKQQKGLGVVSALNIDDAVAYSKYLNDNGVPALPIHSKMTQIERENTLADFALGRVKCLVHVSLLSEGVDMPFLKWMCLRRPVGSRVRFVQEVGRVLRCNKGKDKAYIIDPHDLFGKHSLANPERLGEVLTKEEKEYEEQLCKLEPNTDTQEVIRKMPKAVAFGHVDSYVASFLSIMRASGIASPPGDWEEDSWRGGSPTTKQLDTVVKMKWASKYLPENIRTPYKMIIDNAPHLNKGTVADILSVLFGLARASKQHRKQHRHWHIPKIKYPKPEFPIQQMLFVMEHN</sequence>
<dbReference type="GO" id="GO:0003677">
    <property type="term" value="F:DNA binding"/>
    <property type="evidence" value="ECO:0007669"/>
    <property type="project" value="InterPro"/>
</dbReference>
<dbReference type="GO" id="GO:0005524">
    <property type="term" value="F:ATP binding"/>
    <property type="evidence" value="ECO:0007669"/>
    <property type="project" value="InterPro"/>
</dbReference>
<dbReference type="GO" id="GO:0016787">
    <property type="term" value="F:hydrolase activity"/>
    <property type="evidence" value="ECO:0007669"/>
    <property type="project" value="InterPro"/>
</dbReference>
<dbReference type="Proteomes" id="UP000263517">
    <property type="component" value="Unassembled WGS sequence"/>
</dbReference>
<dbReference type="InterPro" id="IPR040980">
    <property type="entry name" value="SWI2_SNF2"/>
</dbReference>
<dbReference type="Pfam" id="PF18766">
    <property type="entry name" value="SWI2_SNF2"/>
    <property type="match status" value="1"/>
</dbReference>
<comment type="caution">
    <text evidence="3">The sequence shown here is derived from an EMBL/GenBank/DDBJ whole genome shotgun (WGS) entry which is preliminary data.</text>
</comment>
<dbReference type="InterPro" id="IPR050742">
    <property type="entry name" value="Helicase_Restrict-Modif_Enz"/>
</dbReference>
<feature type="domain" description="Helicase ATP-binding" evidence="1">
    <location>
        <begin position="21"/>
        <end position="171"/>
    </location>
</feature>
<evidence type="ECO:0000259" key="1">
    <source>
        <dbReference type="PROSITE" id="PS51192"/>
    </source>
</evidence>
<proteinExistence type="predicted"/>
<dbReference type="Pfam" id="PF00271">
    <property type="entry name" value="Helicase_C"/>
    <property type="match status" value="1"/>
</dbReference>
<dbReference type="PANTHER" id="PTHR47396">
    <property type="entry name" value="TYPE I RESTRICTION ENZYME ECOKI R PROTEIN"/>
    <property type="match status" value="1"/>
</dbReference>
<feature type="domain" description="Helicase C-terminal" evidence="2">
    <location>
        <begin position="198"/>
        <end position="351"/>
    </location>
</feature>
<dbReference type="InterPro" id="IPR027417">
    <property type="entry name" value="P-loop_NTPase"/>
</dbReference>
<organism evidence="3 4">
    <name type="scientific">Alteromonas australica</name>
    <dbReference type="NCBI Taxonomy" id="589873"/>
    <lineage>
        <taxon>Bacteria</taxon>
        <taxon>Pseudomonadati</taxon>
        <taxon>Pseudomonadota</taxon>
        <taxon>Gammaproteobacteria</taxon>
        <taxon>Alteromonadales</taxon>
        <taxon>Alteromonadaceae</taxon>
        <taxon>Alteromonas/Salinimonas group</taxon>
        <taxon>Alteromonas</taxon>
    </lineage>
</organism>
<dbReference type="GO" id="GO:0005829">
    <property type="term" value="C:cytosol"/>
    <property type="evidence" value="ECO:0007669"/>
    <property type="project" value="TreeGrafter"/>
</dbReference>
<reference evidence="3 4" key="1">
    <citation type="journal article" date="2018" name="Nat. Biotechnol.">
        <title>A standardized bacterial taxonomy based on genome phylogeny substantially revises the tree of life.</title>
        <authorList>
            <person name="Parks D.H."/>
            <person name="Chuvochina M."/>
            <person name="Waite D.W."/>
            <person name="Rinke C."/>
            <person name="Skarshewski A."/>
            <person name="Chaumeil P.A."/>
            <person name="Hugenholtz P."/>
        </authorList>
    </citation>
    <scope>NUCLEOTIDE SEQUENCE [LARGE SCALE GENOMIC DNA]</scope>
    <source>
        <strain evidence="3">UBA11978</strain>
    </source>
</reference>
<dbReference type="AlphaFoldDB" id="A0A350P7P8"/>
<dbReference type="PROSITE" id="PS51192">
    <property type="entry name" value="HELICASE_ATP_BIND_1"/>
    <property type="match status" value="1"/>
</dbReference>
<evidence type="ECO:0000313" key="3">
    <source>
        <dbReference type="EMBL" id="HAW77315.1"/>
    </source>
</evidence>
<evidence type="ECO:0000313" key="4">
    <source>
        <dbReference type="Proteomes" id="UP000263517"/>
    </source>
</evidence>
<dbReference type="SUPFAM" id="SSF52540">
    <property type="entry name" value="P-loop containing nucleoside triphosphate hydrolases"/>
    <property type="match status" value="1"/>
</dbReference>
<dbReference type="Gene3D" id="3.40.50.300">
    <property type="entry name" value="P-loop containing nucleotide triphosphate hydrolases"/>
    <property type="match status" value="2"/>
</dbReference>
<dbReference type="PROSITE" id="PS51194">
    <property type="entry name" value="HELICASE_CTER"/>
    <property type="match status" value="1"/>
</dbReference>
<dbReference type="PANTHER" id="PTHR47396:SF1">
    <property type="entry name" value="ATP-DEPENDENT HELICASE IRC3-RELATED"/>
    <property type="match status" value="1"/>
</dbReference>
<name>A0A350P7P8_9ALTE</name>